<dbReference type="AlphaFoldDB" id="A0A0V0SDY1"/>
<evidence type="ECO:0000313" key="2">
    <source>
        <dbReference type="EMBL" id="KRX25008.1"/>
    </source>
</evidence>
<accession>A0A0V0SDY1</accession>
<organism evidence="2 3">
    <name type="scientific">Trichinella nelsoni</name>
    <dbReference type="NCBI Taxonomy" id="6336"/>
    <lineage>
        <taxon>Eukaryota</taxon>
        <taxon>Metazoa</taxon>
        <taxon>Ecdysozoa</taxon>
        <taxon>Nematoda</taxon>
        <taxon>Enoplea</taxon>
        <taxon>Dorylaimia</taxon>
        <taxon>Trichinellida</taxon>
        <taxon>Trichinellidae</taxon>
        <taxon>Trichinella</taxon>
    </lineage>
</organism>
<keyword evidence="1" id="KW-0472">Membrane</keyword>
<name>A0A0V0SDY1_9BILA</name>
<dbReference type="Proteomes" id="UP000054630">
    <property type="component" value="Unassembled WGS sequence"/>
</dbReference>
<evidence type="ECO:0000313" key="3">
    <source>
        <dbReference type="Proteomes" id="UP000054630"/>
    </source>
</evidence>
<keyword evidence="1" id="KW-1133">Transmembrane helix</keyword>
<evidence type="ECO:0000256" key="1">
    <source>
        <dbReference type="SAM" id="Phobius"/>
    </source>
</evidence>
<gene>
    <name evidence="2" type="ORF">T07_3191</name>
</gene>
<reference evidence="2 3" key="1">
    <citation type="submission" date="2015-01" db="EMBL/GenBank/DDBJ databases">
        <title>Evolution of Trichinella species and genotypes.</title>
        <authorList>
            <person name="Korhonen P.K."/>
            <person name="Edoardo P."/>
            <person name="Giuseppe L.R."/>
            <person name="Gasser R.B."/>
        </authorList>
    </citation>
    <scope>NUCLEOTIDE SEQUENCE [LARGE SCALE GENOMIC DNA]</scope>
    <source>
        <strain evidence="2">ISS37</strain>
    </source>
</reference>
<proteinExistence type="predicted"/>
<keyword evidence="3" id="KW-1185">Reference proteome</keyword>
<keyword evidence="1" id="KW-0812">Transmembrane</keyword>
<sequence>MKIIRLINYLTFHMNVQHTSSGLFLRLLLMTMITVFPIYSLFLHNFQTPLTILPTASRRLINRFVPTFSLTELTDNGEREV</sequence>
<feature type="transmembrane region" description="Helical" evidence="1">
    <location>
        <begin position="23"/>
        <end position="42"/>
    </location>
</feature>
<dbReference type="EMBL" id="JYDL01000014">
    <property type="protein sequence ID" value="KRX25008.1"/>
    <property type="molecule type" value="Genomic_DNA"/>
</dbReference>
<comment type="caution">
    <text evidence="2">The sequence shown here is derived from an EMBL/GenBank/DDBJ whole genome shotgun (WGS) entry which is preliminary data.</text>
</comment>
<protein>
    <submittedName>
        <fullName evidence="2">Uncharacterized protein</fullName>
    </submittedName>
</protein>